<dbReference type="AlphaFoldDB" id="A0AAD7XRA2"/>
<dbReference type="GO" id="GO:0003676">
    <property type="term" value="F:nucleic acid binding"/>
    <property type="evidence" value="ECO:0007669"/>
    <property type="project" value="InterPro"/>
</dbReference>
<dbReference type="PANTHER" id="PTHR46564">
    <property type="entry name" value="TRANSPOSASE"/>
    <property type="match status" value="1"/>
</dbReference>
<evidence type="ECO:0000313" key="5">
    <source>
        <dbReference type="Proteomes" id="UP001234581"/>
    </source>
</evidence>
<proteinExistence type="predicted"/>
<dbReference type="InterPro" id="IPR036397">
    <property type="entry name" value="RNaseH_sf"/>
</dbReference>
<dbReference type="NCBIfam" id="NF033545">
    <property type="entry name" value="transpos_IS630"/>
    <property type="match status" value="1"/>
</dbReference>
<keyword evidence="5" id="KW-1185">Reference proteome</keyword>
<organism evidence="4 5">
    <name type="scientific">Lichtheimia ornata</name>
    <dbReference type="NCBI Taxonomy" id="688661"/>
    <lineage>
        <taxon>Eukaryota</taxon>
        <taxon>Fungi</taxon>
        <taxon>Fungi incertae sedis</taxon>
        <taxon>Mucoromycota</taxon>
        <taxon>Mucoromycotina</taxon>
        <taxon>Mucoromycetes</taxon>
        <taxon>Mucorales</taxon>
        <taxon>Lichtheimiaceae</taxon>
        <taxon>Lichtheimia</taxon>
    </lineage>
</organism>
<dbReference type="RefSeq" id="XP_058336414.1">
    <property type="nucleotide sequence ID" value="XM_058492817.1"/>
</dbReference>
<gene>
    <name evidence="4" type="ORF">O0I10_012935</name>
</gene>
<feature type="domain" description="Tc1-like transposase DDE" evidence="2">
    <location>
        <begin position="396"/>
        <end position="536"/>
    </location>
</feature>
<dbReference type="EMBL" id="JARTCD010000181">
    <property type="protein sequence ID" value="KAJ8651500.1"/>
    <property type="molecule type" value="Genomic_DNA"/>
</dbReference>
<dbReference type="InterPro" id="IPR009057">
    <property type="entry name" value="Homeodomain-like_sf"/>
</dbReference>
<feature type="domain" description="Transposase IS30-like HTH" evidence="3">
    <location>
        <begin position="243"/>
        <end position="285"/>
    </location>
</feature>
<evidence type="ECO:0000313" key="4">
    <source>
        <dbReference type="EMBL" id="KAJ8651500.1"/>
    </source>
</evidence>
<dbReference type="GeneID" id="83220266"/>
<dbReference type="Pfam" id="PF13936">
    <property type="entry name" value="HTH_38"/>
    <property type="match status" value="1"/>
</dbReference>
<dbReference type="Pfam" id="PF13358">
    <property type="entry name" value="DDE_3"/>
    <property type="match status" value="1"/>
</dbReference>
<dbReference type="InterPro" id="IPR025246">
    <property type="entry name" value="IS30-like_HTH"/>
</dbReference>
<name>A0AAD7XRA2_9FUNG</name>
<feature type="non-terminal residue" evidence="4">
    <location>
        <position position="1"/>
    </location>
</feature>
<dbReference type="PANTHER" id="PTHR46564:SF1">
    <property type="entry name" value="TRANSPOSASE"/>
    <property type="match status" value="1"/>
</dbReference>
<dbReference type="InterPro" id="IPR038717">
    <property type="entry name" value="Tc1-like_DDE_dom"/>
</dbReference>
<accession>A0AAD7XRA2</accession>
<feature type="region of interest" description="Disordered" evidence="1">
    <location>
        <begin position="67"/>
        <end position="104"/>
    </location>
</feature>
<dbReference type="InterPro" id="IPR047655">
    <property type="entry name" value="Transpos_IS630-like"/>
</dbReference>
<dbReference type="SUPFAM" id="SSF46689">
    <property type="entry name" value="Homeodomain-like"/>
    <property type="match status" value="1"/>
</dbReference>
<evidence type="ECO:0000259" key="2">
    <source>
        <dbReference type="Pfam" id="PF13358"/>
    </source>
</evidence>
<dbReference type="Proteomes" id="UP001234581">
    <property type="component" value="Unassembled WGS sequence"/>
</dbReference>
<feature type="region of interest" description="Disordered" evidence="1">
    <location>
        <begin position="178"/>
        <end position="249"/>
    </location>
</feature>
<sequence length="537" mass="59270">MTKAKQQSPKSILNKVQKKSLKRTPSAQEMRAATKRLRALSSTIAAMQETVAMKEERDLVSAMQHLRISSPCSSPPVARQVDEDASEQCEQAATGGGKTSEECESTSFKTVPLSMIMERFVECRVDYRMAHANLASHLGSLNLRESVADHEDDQAQTESMDLDTGNANAFSNIRYTAVESSDSDIDSDSDPSIDDDEEGTSSPKSAIHSLLGKMSTHPGVPSTVSNSAESSTSQAKKTTRRSGPNLTDQQVDQILDLVVKQGKSRRDVGAMFNKSASTIGRVVKKYRESGTAVVSQKGRTAPTKIDEEGNSFLRHFLSANNTATLDQISHAYEQEFGIKIASSTLHHHLCHSMRITLKGAGKYPERRTDDETKQLRAEFVRTHIESGVVDYKHNCVLIDEASFNASMRRNYAWSNAGDPAHVHVLILRAPSTTLLAAVSNVGLIEVAMKVCPKNDGEKGTKKPVKKGTTNIDFLGFVNLVMDQLDARGYSGWYLIFDNAPIHTPQFIAKEIERRGYHMLLLPRYSPFLNPIEEFFSK</sequence>
<dbReference type="Gene3D" id="3.30.420.10">
    <property type="entry name" value="Ribonuclease H-like superfamily/Ribonuclease H"/>
    <property type="match status" value="1"/>
</dbReference>
<evidence type="ECO:0008006" key="6">
    <source>
        <dbReference type="Google" id="ProtNLM"/>
    </source>
</evidence>
<feature type="compositionally biased region" description="Polar residues" evidence="1">
    <location>
        <begin position="1"/>
        <end position="11"/>
    </location>
</feature>
<comment type="caution">
    <text evidence="4">The sequence shown here is derived from an EMBL/GenBank/DDBJ whole genome shotgun (WGS) entry which is preliminary data.</text>
</comment>
<feature type="region of interest" description="Disordered" evidence="1">
    <location>
        <begin position="1"/>
        <end position="32"/>
    </location>
</feature>
<feature type="compositionally biased region" description="Low complexity" evidence="1">
    <location>
        <begin position="222"/>
        <end position="233"/>
    </location>
</feature>
<evidence type="ECO:0000256" key="1">
    <source>
        <dbReference type="SAM" id="MobiDB-lite"/>
    </source>
</evidence>
<feature type="compositionally biased region" description="Acidic residues" evidence="1">
    <location>
        <begin position="181"/>
        <end position="199"/>
    </location>
</feature>
<evidence type="ECO:0000259" key="3">
    <source>
        <dbReference type="Pfam" id="PF13936"/>
    </source>
</evidence>
<reference evidence="4 5" key="1">
    <citation type="submission" date="2023-03" db="EMBL/GenBank/DDBJ databases">
        <title>Genome sequence of Lichtheimia ornata CBS 291.66.</title>
        <authorList>
            <person name="Mohabir J.T."/>
            <person name="Shea T.P."/>
            <person name="Kurbessoian T."/>
            <person name="Berby B."/>
            <person name="Fontaine J."/>
            <person name="Livny J."/>
            <person name="Gnirke A."/>
            <person name="Stajich J.E."/>
            <person name="Cuomo C.A."/>
        </authorList>
    </citation>
    <scope>NUCLEOTIDE SEQUENCE [LARGE SCALE GENOMIC DNA]</scope>
    <source>
        <strain evidence="4">CBS 291.66</strain>
    </source>
</reference>
<protein>
    <recommendedName>
        <fullName evidence="6">Tc1-like transposase DDE domain-containing protein</fullName>
    </recommendedName>
</protein>